<reference evidence="1" key="1">
    <citation type="journal article" date="2022" name="bioRxiv">
        <title>Sequencing and chromosome-scale assembly of the giantPleurodeles waltlgenome.</title>
        <authorList>
            <person name="Brown T."/>
            <person name="Elewa A."/>
            <person name="Iarovenko S."/>
            <person name="Subramanian E."/>
            <person name="Araus A.J."/>
            <person name="Petzold A."/>
            <person name="Susuki M."/>
            <person name="Suzuki K.-i.T."/>
            <person name="Hayashi T."/>
            <person name="Toyoda A."/>
            <person name="Oliveira C."/>
            <person name="Osipova E."/>
            <person name="Leigh N.D."/>
            <person name="Simon A."/>
            <person name="Yun M.H."/>
        </authorList>
    </citation>
    <scope>NUCLEOTIDE SEQUENCE</scope>
    <source>
        <strain evidence="1">20211129_DDA</strain>
        <tissue evidence="1">Liver</tissue>
    </source>
</reference>
<dbReference type="AlphaFoldDB" id="A0AAV7VT69"/>
<name>A0AAV7VT69_PLEWA</name>
<keyword evidence="2" id="KW-1185">Reference proteome</keyword>
<evidence type="ECO:0000313" key="1">
    <source>
        <dbReference type="EMBL" id="KAJ1204903.1"/>
    </source>
</evidence>
<organism evidence="1 2">
    <name type="scientific">Pleurodeles waltl</name>
    <name type="common">Iberian ribbed newt</name>
    <dbReference type="NCBI Taxonomy" id="8319"/>
    <lineage>
        <taxon>Eukaryota</taxon>
        <taxon>Metazoa</taxon>
        <taxon>Chordata</taxon>
        <taxon>Craniata</taxon>
        <taxon>Vertebrata</taxon>
        <taxon>Euteleostomi</taxon>
        <taxon>Amphibia</taxon>
        <taxon>Batrachia</taxon>
        <taxon>Caudata</taxon>
        <taxon>Salamandroidea</taxon>
        <taxon>Salamandridae</taxon>
        <taxon>Pleurodelinae</taxon>
        <taxon>Pleurodeles</taxon>
    </lineage>
</organism>
<dbReference type="EMBL" id="JANPWB010000002">
    <property type="protein sequence ID" value="KAJ1204903.1"/>
    <property type="molecule type" value="Genomic_DNA"/>
</dbReference>
<accession>A0AAV7VT69</accession>
<protein>
    <submittedName>
        <fullName evidence="1">Uncharacterized protein</fullName>
    </submittedName>
</protein>
<sequence length="105" mass="12024">MGGTTDGDFQREMEEEESLKSIILQMTMEKLNFIRLDTEPGNMLPDDKWISATNESRSGVNKFEAHFVTTPLKFPSMRLPSHRNCGLRLLEVSTVKPHSREAQRT</sequence>
<comment type="caution">
    <text evidence="1">The sequence shown here is derived from an EMBL/GenBank/DDBJ whole genome shotgun (WGS) entry which is preliminary data.</text>
</comment>
<dbReference type="Proteomes" id="UP001066276">
    <property type="component" value="Chromosome 1_2"/>
</dbReference>
<proteinExistence type="predicted"/>
<evidence type="ECO:0000313" key="2">
    <source>
        <dbReference type="Proteomes" id="UP001066276"/>
    </source>
</evidence>
<gene>
    <name evidence="1" type="ORF">NDU88_000338</name>
</gene>